<evidence type="ECO:0000313" key="1">
    <source>
        <dbReference type="EMBL" id="EDS09693.1"/>
    </source>
</evidence>
<reference evidence="1" key="1">
    <citation type="submission" date="2007-11" db="EMBL/GenBank/DDBJ databases">
        <authorList>
            <person name="Fulton L."/>
            <person name="Clifton S."/>
            <person name="Fulton B."/>
            <person name="Xu J."/>
            <person name="Minx P."/>
            <person name="Pepin K.H."/>
            <person name="Johnson M."/>
            <person name="Thiruvilangam P."/>
            <person name="Bhonagiri V."/>
            <person name="Nash W.E."/>
            <person name="Mardis E.R."/>
            <person name="Wilson R.K."/>
        </authorList>
    </citation>
    <scope>NUCLEOTIDE SEQUENCE [LARGE SCALE GENOMIC DNA]</scope>
    <source>
        <strain evidence="1">DSM 17241</strain>
    </source>
</reference>
<dbReference type="HOGENOM" id="CLU_3113906_0_0_9"/>
<keyword evidence="2" id="KW-1185">Reference proteome</keyword>
<evidence type="ECO:0000313" key="2">
    <source>
        <dbReference type="Proteomes" id="UP000003803"/>
    </source>
</evidence>
<name>B0PGA5_9FIRM</name>
<sequence>MLYYRATKARGIQPRAFFVLEIKGKFVSEIFIKFLLNFIKTGLGCGLILV</sequence>
<dbReference type="Proteomes" id="UP000003803">
    <property type="component" value="Unassembled WGS sequence"/>
</dbReference>
<comment type="caution">
    <text evidence="1">The sequence shown here is derived from an EMBL/GenBank/DDBJ whole genome shotgun (WGS) entry which is preliminary data.</text>
</comment>
<gene>
    <name evidence="1" type="ORF">ANACOL_03838</name>
</gene>
<reference evidence="1" key="2">
    <citation type="submission" date="2013-09" db="EMBL/GenBank/DDBJ databases">
        <title>Draft genome sequence of Anaerotruncus colihominis(DSM 17241).</title>
        <authorList>
            <person name="Sudarsanam P."/>
            <person name="Ley R."/>
            <person name="Guruge J."/>
            <person name="Turnbaugh P.J."/>
            <person name="Mahowald M."/>
            <person name="Liep D."/>
            <person name="Gordon J."/>
        </authorList>
    </citation>
    <scope>NUCLEOTIDE SEQUENCE</scope>
    <source>
        <strain evidence="1">DSM 17241</strain>
    </source>
</reference>
<dbReference type="EMBL" id="ABGD02000027">
    <property type="protein sequence ID" value="EDS09693.1"/>
    <property type="molecule type" value="Genomic_DNA"/>
</dbReference>
<dbReference type="AlphaFoldDB" id="B0PGA5"/>
<organism evidence="1 2">
    <name type="scientific">Anaerotruncus colihominis DSM 17241</name>
    <dbReference type="NCBI Taxonomy" id="445972"/>
    <lineage>
        <taxon>Bacteria</taxon>
        <taxon>Bacillati</taxon>
        <taxon>Bacillota</taxon>
        <taxon>Clostridia</taxon>
        <taxon>Eubacteriales</taxon>
        <taxon>Oscillospiraceae</taxon>
        <taxon>Anaerotruncus</taxon>
    </lineage>
</organism>
<accession>B0PGA5</accession>
<protein>
    <submittedName>
        <fullName evidence="1">Uncharacterized protein</fullName>
    </submittedName>
</protein>
<proteinExistence type="predicted"/>